<gene>
    <name evidence="2" type="ORF">AVO44_03780</name>
</gene>
<dbReference type="OrthoDB" id="9811006at2"/>
<dbReference type="Pfam" id="PF04264">
    <property type="entry name" value="YceI"/>
    <property type="match status" value="1"/>
</dbReference>
<evidence type="ECO:0000313" key="2">
    <source>
        <dbReference type="EMBL" id="KUJ81400.1"/>
    </source>
</evidence>
<dbReference type="InterPro" id="IPR007372">
    <property type="entry name" value="Lipid/polyisoprenoid-bd_YceI"/>
</dbReference>
<organism evidence="2 3">
    <name type="scientific">Ruegeria profundi</name>
    <dbReference type="NCBI Taxonomy" id="1685378"/>
    <lineage>
        <taxon>Bacteria</taxon>
        <taxon>Pseudomonadati</taxon>
        <taxon>Pseudomonadota</taxon>
        <taxon>Alphaproteobacteria</taxon>
        <taxon>Rhodobacterales</taxon>
        <taxon>Roseobacteraceae</taxon>
        <taxon>Ruegeria</taxon>
    </lineage>
</organism>
<dbReference type="Gene3D" id="2.40.128.110">
    <property type="entry name" value="Lipid/polyisoprenoid-binding, YceI-like"/>
    <property type="match status" value="1"/>
</dbReference>
<keyword evidence="3" id="KW-1185">Reference proteome</keyword>
<dbReference type="PANTHER" id="PTHR34406:SF1">
    <property type="entry name" value="PROTEIN YCEI"/>
    <property type="match status" value="1"/>
</dbReference>
<reference evidence="3" key="1">
    <citation type="submission" date="2015-12" db="EMBL/GenBank/DDBJ databases">
        <authorList>
            <person name="Zhang G."/>
            <person name="Stingl U."/>
        </authorList>
    </citation>
    <scope>NUCLEOTIDE SEQUENCE [LARGE SCALE GENOMIC DNA]</scope>
    <source>
        <strain evidence="3">ZGT108</strain>
    </source>
</reference>
<dbReference type="SMART" id="SM00867">
    <property type="entry name" value="YceI"/>
    <property type="match status" value="1"/>
</dbReference>
<dbReference type="SUPFAM" id="SSF101874">
    <property type="entry name" value="YceI-like"/>
    <property type="match status" value="1"/>
</dbReference>
<dbReference type="InterPro" id="IPR036761">
    <property type="entry name" value="TTHA0802/YceI-like_sf"/>
</dbReference>
<dbReference type="EMBL" id="LQBP01000002">
    <property type="protein sequence ID" value="KUJ81400.1"/>
    <property type="molecule type" value="Genomic_DNA"/>
</dbReference>
<sequence>MQQILCTTAVFGIFATASLADMARYDLDPDHTTVYFTIDHIGYAKTLGVFTEVTGSFLYDTETQQLSDVQVAIRAESVTTFQDARDSHVRNRDFLNVSTFPEITFTANGGNPTNTNSGTVTGDLTILGQSRPVTLNATLNKVAEYPFGHGREVLGLSLNTSIMRSDFGMTYGVDNGLVGDEVTINIETEAIKSDN</sequence>
<feature type="domain" description="Lipid/polyisoprenoid-binding YceI-like" evidence="1">
    <location>
        <begin position="24"/>
        <end position="191"/>
    </location>
</feature>
<accession>A0A0X3U782</accession>
<protein>
    <recommendedName>
        <fullName evidence="1">Lipid/polyisoprenoid-binding YceI-like domain-containing protein</fullName>
    </recommendedName>
</protein>
<dbReference type="AlphaFoldDB" id="A0A0X3U782"/>
<evidence type="ECO:0000259" key="1">
    <source>
        <dbReference type="SMART" id="SM00867"/>
    </source>
</evidence>
<proteinExistence type="predicted"/>
<comment type="caution">
    <text evidence="2">The sequence shown here is derived from an EMBL/GenBank/DDBJ whole genome shotgun (WGS) entry which is preliminary data.</text>
</comment>
<dbReference type="Proteomes" id="UP000053690">
    <property type="component" value="Unassembled WGS sequence"/>
</dbReference>
<name>A0A0X3U782_9RHOB</name>
<dbReference type="PANTHER" id="PTHR34406">
    <property type="entry name" value="PROTEIN YCEI"/>
    <property type="match status" value="1"/>
</dbReference>
<evidence type="ECO:0000313" key="3">
    <source>
        <dbReference type="Proteomes" id="UP000053690"/>
    </source>
</evidence>